<dbReference type="Proteomes" id="UP000008022">
    <property type="component" value="Unassembled WGS sequence"/>
</dbReference>
<keyword evidence="3" id="KW-1185">Reference proteome</keyword>
<sequence length="1755" mass="192485">MDSRKMRRRKKMTTSPAVAAAVDLISELSDDVLLHILSFLPAASDVARTTVLSRRWRHLWSAAPCLRFAVEPAPPPSTSSRRADTGSRLVAAVDSVLARRAIDGADVETLKISFVFSSSPNDDGGGGRSAFDGDWHDHADDIESEHVAAWLRFAERHVTGDFRLDVLTLPRQRRQAELPSSARFKSMRLWLAYAELTVPTAAAAAADRAFAALADVRLSTVKVDDVNGRRLCDLFSSPACCPRLRRLTLEDIVGLTELRLRLDAAHAATLETLKLLGLPDVKAVEVDAPGLRELAITGVSLDEMAAPPMISAPRLRRLTFESDETCRGGGLMVLDGARMEIDILSHGFSGVADNRDLAWFLQHCAAADRLDVRLLVPLGEDLMNDIPEFPNITELRITAQVSIPTHTIGASIAKFVAKCSRIEYLSIDINKQGGDSHPGCKCEEPKDWKDMNLSLDHLRSIDIHHFRPSQDQMQLVSLLLANASSLQRMTIALHKRYVEAMEREDGKEVYLHIPCYGGHWTPCAWGSSSRQSKFRSATKYEWAPCNVNHEKGMKTGGITNFEYITKEKNKGKVTNRTSDIFSNIGRCSTTVACMQGHMRSKDTTTPPPPADDMISGLTEDLLLIILGFLPAARDVVRTSALSTRWRNLWTLAPALRFDIGQRNLRLTDDAEAAAAGRLVAAVDSVLARRDVDAGAPDVKDLEINFVFRSVVGDDQTTAAGRYYRSSSRFGLSRHRRRLPMDVAPASVAAWLRFAECRVAGAFSLELPALSSSRKVVADLPCSERLRTMRLTLGGATVGVPVAGAGADAYRSLADLLLSNVCLDDGDGVRLCNLLSSTSCPSLRRLELSVITGLTILRLDAAATLEELRLIGLRDMEQMEVDAPGLRDLTVKGITVHLMAAAAARIAAPRLQALAYEYRRSWDDCQLMVLDGERTAKLRVLSHGDPAGKHNNGAAAWKNSMRDVIKDIPKLPNITDLRITVAMSTDTMDTHAVAMSTDTMDTHAIGASTTKLIAKFSRIEYLSIDIDKKAGDCTNFDCKCEQHKGWSNEMIPLDHLRMVDIRDFLPFNDQIELVCALIASAPALEKMIVALHESYEETRERTNNMEAYLCIPSCGGRWTPCAWNGGKFGSATKYEWKPCKRKRSEEGVEKTICESRAKAGKGKGCRSIALGGGTSVPYAKVVATDRVKRKGMGAFRTGLRMGTSVLPSTLVSMDSKKMNGAMTSPAVAAVDLISGLSDDVLLLILGFLPAASDVARTSVLSTRWRHLWALSPALRFAVGPLSDADVAAARRLVPAVESVLARRDAGGGADADVKDLEISFPHDRAAADDIITPARVAAWLRFAERRVTGAFTLELPFELDMFGRSRRLLPHAELPRSARFTAMRLALGGADLAVPPAIAAARAAAFPALTDVHLSHARLDVGARGDDLRLCNLLSSSCCPRLRRLRLSHVGGLPTLRLDAAATLEELHLRHLTGTWCLQVDAPGLRSFAVEETRLYFGPEPEATTRIAAPRLDALTYRYSDPGGETNLRFNGGRVEELRLASHAVHGGTNNAVAAWFLRQCAAAADRLDVELTVPVGKLIIDHEDIMKDIPELLNVTDLRINVEASMSPHRAGASLAKLIAKCCKAECLSINISDQGRNQCVNSMCICDQPEGWEKETISLECLRIVEISSFLPCKDQIRLMHLLLASAPVLERMTVTIYKQYEDAKDLDLGILGFRGRWSYSGPEYHRSGFSVRYEWTPSKRRKVVEMNQEEGKL</sequence>
<organism evidence="2 3">
    <name type="scientific">Oryza rufipogon</name>
    <name type="common">Brownbeard rice</name>
    <name type="synonym">Asian wild rice</name>
    <dbReference type="NCBI Taxonomy" id="4529"/>
    <lineage>
        <taxon>Eukaryota</taxon>
        <taxon>Viridiplantae</taxon>
        <taxon>Streptophyta</taxon>
        <taxon>Embryophyta</taxon>
        <taxon>Tracheophyta</taxon>
        <taxon>Spermatophyta</taxon>
        <taxon>Magnoliopsida</taxon>
        <taxon>Liliopsida</taxon>
        <taxon>Poales</taxon>
        <taxon>Poaceae</taxon>
        <taxon>BOP clade</taxon>
        <taxon>Oryzoideae</taxon>
        <taxon>Oryzeae</taxon>
        <taxon>Oryzinae</taxon>
        <taxon>Oryza</taxon>
    </lineage>
</organism>
<feature type="domain" description="F-box" evidence="1">
    <location>
        <begin position="617"/>
        <end position="659"/>
    </location>
</feature>
<evidence type="ECO:0000313" key="2">
    <source>
        <dbReference type="EnsemblPlants" id="ORUFI12G15630.2"/>
    </source>
</evidence>
<reference evidence="2" key="2">
    <citation type="submission" date="2015-06" db="UniProtKB">
        <authorList>
            <consortium name="EnsemblPlants"/>
        </authorList>
    </citation>
    <scope>IDENTIFICATION</scope>
</reference>
<dbReference type="Gene3D" id="1.20.1280.50">
    <property type="match status" value="1"/>
</dbReference>
<evidence type="ECO:0000313" key="3">
    <source>
        <dbReference type="Proteomes" id="UP000008022"/>
    </source>
</evidence>
<feature type="domain" description="F-box" evidence="1">
    <location>
        <begin position="28"/>
        <end position="68"/>
    </location>
</feature>
<dbReference type="SMART" id="SM00256">
    <property type="entry name" value="FBOX"/>
    <property type="match status" value="3"/>
</dbReference>
<accession>A0A0E0RI39</accession>
<protein>
    <recommendedName>
        <fullName evidence="1">F-box domain-containing protein</fullName>
    </recommendedName>
</protein>
<evidence type="ECO:0000259" key="1">
    <source>
        <dbReference type="SMART" id="SM00256"/>
    </source>
</evidence>
<proteinExistence type="predicted"/>
<name>A0A0E0RI39_ORYRU</name>
<feature type="domain" description="F-box" evidence="1">
    <location>
        <begin position="1235"/>
        <end position="1276"/>
    </location>
</feature>
<dbReference type="InterPro" id="IPR055312">
    <property type="entry name" value="FBL15-like"/>
</dbReference>
<dbReference type="InterPro" id="IPR053781">
    <property type="entry name" value="F-box_AtFBL13-like"/>
</dbReference>
<dbReference type="SUPFAM" id="SSF52047">
    <property type="entry name" value="RNI-like"/>
    <property type="match status" value="1"/>
</dbReference>
<dbReference type="InterPro" id="IPR036047">
    <property type="entry name" value="F-box-like_dom_sf"/>
</dbReference>
<dbReference type="EnsemblPlants" id="ORUFI12G15630.2">
    <property type="protein sequence ID" value="ORUFI12G15630.2"/>
    <property type="gene ID" value="ORUFI12G15630"/>
</dbReference>
<reference evidence="3" key="1">
    <citation type="submission" date="2013-06" db="EMBL/GenBank/DDBJ databases">
        <authorList>
            <person name="Zhao Q."/>
        </authorList>
    </citation>
    <scope>NUCLEOTIDE SEQUENCE</scope>
    <source>
        <strain evidence="3">cv. W1943</strain>
    </source>
</reference>
<dbReference type="SUPFAM" id="SSF81383">
    <property type="entry name" value="F-box domain"/>
    <property type="match status" value="3"/>
</dbReference>
<dbReference type="PANTHER" id="PTHR34709:SF43">
    <property type="entry name" value="OS12G0527100 PROTEIN"/>
    <property type="match status" value="1"/>
</dbReference>
<dbReference type="CDD" id="cd22160">
    <property type="entry name" value="F-box_AtFBL13-like"/>
    <property type="match status" value="3"/>
</dbReference>
<dbReference type="InterPro" id="IPR032675">
    <property type="entry name" value="LRR_dom_sf"/>
</dbReference>
<dbReference type="Gramene" id="ORUFI12G15630.2">
    <property type="protein sequence ID" value="ORUFI12G15630.2"/>
    <property type="gene ID" value="ORUFI12G15630"/>
</dbReference>
<dbReference type="InterPro" id="IPR001810">
    <property type="entry name" value="F-box_dom"/>
</dbReference>
<dbReference type="PANTHER" id="PTHR34709">
    <property type="entry name" value="OS10G0396666 PROTEIN"/>
    <property type="match status" value="1"/>
</dbReference>
<dbReference type="Pfam" id="PF00646">
    <property type="entry name" value="F-box"/>
    <property type="match status" value="3"/>
</dbReference>
<dbReference type="Gene3D" id="3.80.10.10">
    <property type="entry name" value="Ribonuclease Inhibitor"/>
    <property type="match status" value="1"/>
</dbReference>